<protein>
    <submittedName>
        <fullName evidence="2">Uncharacterized protein</fullName>
    </submittedName>
</protein>
<feature type="non-terminal residue" evidence="2">
    <location>
        <position position="636"/>
    </location>
</feature>
<dbReference type="AlphaFoldDB" id="A0A9W8MPI4"/>
<name>A0A9W8MPI4_9AGAR</name>
<reference evidence="2" key="1">
    <citation type="submission" date="2022-06" db="EMBL/GenBank/DDBJ databases">
        <title>Genome Sequence of Candolleomyces eurysporus.</title>
        <authorList>
            <person name="Buettner E."/>
        </authorList>
    </citation>
    <scope>NUCLEOTIDE SEQUENCE</scope>
    <source>
        <strain evidence="2">VTCC 930004</strain>
    </source>
</reference>
<dbReference type="Proteomes" id="UP001140091">
    <property type="component" value="Unassembled WGS sequence"/>
</dbReference>
<keyword evidence="3" id="KW-1185">Reference proteome</keyword>
<feature type="region of interest" description="Disordered" evidence="1">
    <location>
        <begin position="459"/>
        <end position="489"/>
    </location>
</feature>
<comment type="caution">
    <text evidence="2">The sequence shown here is derived from an EMBL/GenBank/DDBJ whole genome shotgun (WGS) entry which is preliminary data.</text>
</comment>
<dbReference type="OrthoDB" id="2845018at2759"/>
<evidence type="ECO:0000313" key="2">
    <source>
        <dbReference type="EMBL" id="KAJ2936428.1"/>
    </source>
</evidence>
<feature type="compositionally biased region" description="Polar residues" evidence="1">
    <location>
        <begin position="463"/>
        <end position="473"/>
    </location>
</feature>
<evidence type="ECO:0000256" key="1">
    <source>
        <dbReference type="SAM" id="MobiDB-lite"/>
    </source>
</evidence>
<dbReference type="EMBL" id="JANBPK010000065">
    <property type="protein sequence ID" value="KAJ2936428.1"/>
    <property type="molecule type" value="Genomic_DNA"/>
</dbReference>
<proteinExistence type="predicted"/>
<gene>
    <name evidence="2" type="ORF">H1R20_g666</name>
</gene>
<organism evidence="2 3">
    <name type="scientific">Candolleomyces eurysporus</name>
    <dbReference type="NCBI Taxonomy" id="2828524"/>
    <lineage>
        <taxon>Eukaryota</taxon>
        <taxon>Fungi</taxon>
        <taxon>Dikarya</taxon>
        <taxon>Basidiomycota</taxon>
        <taxon>Agaricomycotina</taxon>
        <taxon>Agaricomycetes</taxon>
        <taxon>Agaricomycetidae</taxon>
        <taxon>Agaricales</taxon>
        <taxon>Agaricineae</taxon>
        <taxon>Psathyrellaceae</taxon>
        <taxon>Candolleomyces</taxon>
    </lineage>
</organism>
<accession>A0A9W8MPI4</accession>
<evidence type="ECO:0000313" key="3">
    <source>
        <dbReference type="Proteomes" id="UP001140091"/>
    </source>
</evidence>
<sequence>MAEISGQIIQEAKDGDIRQLYYIAKHLTPENYELSILDATLVHLQAERLPKFPLHPNSVDVFNRAMQALPLIKVIINCCSRTETTRELTALKILEIFEDLMLWILLYLQSITKPLPSTVTRLLPDRAIGVDDRASALLNLVELNPQLKAAFIDSPTAIRILLTLWSFKERNGRDILLPDLHKGCQILFLWCRIPVEHQEALDHVFHTILSSQSELARFCDAFLKRIRQMPLLLVYRNEARGLAPRHPGDFAARQLPIPFDTIFYSVTLHHLATVEGANPISGVVKIVSETGFVRAILDALVRIEWDEWDEEDMDVTSPRRSGELLIQQWRGYALYPRFVRAMSTALRDPEGELDHRLSKIKRIGREWVRLVKSLSDSLPTRAFQAHCAFTEFQQWSKSNPDNSKGNTKTNSTLLWNVTGFEYETPPKYSPITMSQWLENFPSMDCPALEERALCMLQEHDTQGPPSNADSNPNLEEKKEELSSTTAPKSRSSIVMQVQQAWTNKIKLFTFIEFVRQNPNPSSVDPALSDMLESGSSPGPWRVGRTVVNTIFPCVLRNCPVYVPLLMIEFAEMSSAFGSWLQTWLPNPYIIDREVVLLTNRVNGFALNEALSVAGAPKSAMAEPISGGIQYFLRLSS</sequence>